<reference evidence="8" key="1">
    <citation type="submission" date="2024-03" db="EMBL/GenBank/DDBJ databases">
        <title>WGS assembly of Saponaria officinalis var. Norfolk2.</title>
        <authorList>
            <person name="Jenkins J."/>
            <person name="Shu S."/>
            <person name="Grimwood J."/>
            <person name="Barry K."/>
            <person name="Goodstein D."/>
            <person name="Schmutz J."/>
            <person name="Leebens-Mack J."/>
            <person name="Osbourn A."/>
        </authorList>
    </citation>
    <scope>NUCLEOTIDE SEQUENCE [LARGE SCALE GENOMIC DNA]</scope>
    <source>
        <strain evidence="8">JIC</strain>
    </source>
</reference>
<dbReference type="GO" id="GO:0005886">
    <property type="term" value="C:plasma membrane"/>
    <property type="evidence" value="ECO:0007669"/>
    <property type="project" value="TreeGrafter"/>
</dbReference>
<dbReference type="PANTHER" id="PTHR12483">
    <property type="entry name" value="SOLUTE CARRIER FAMILY 31 COPPER TRANSPORTERS"/>
    <property type="match status" value="1"/>
</dbReference>
<dbReference type="EMBL" id="JBDFQZ010000012">
    <property type="protein sequence ID" value="KAK9671743.1"/>
    <property type="molecule type" value="Genomic_DNA"/>
</dbReference>
<organism evidence="8 9">
    <name type="scientific">Saponaria officinalis</name>
    <name type="common">Common soapwort</name>
    <name type="synonym">Lychnis saponaria</name>
    <dbReference type="NCBI Taxonomy" id="3572"/>
    <lineage>
        <taxon>Eukaryota</taxon>
        <taxon>Viridiplantae</taxon>
        <taxon>Streptophyta</taxon>
        <taxon>Embryophyta</taxon>
        <taxon>Tracheophyta</taxon>
        <taxon>Spermatophyta</taxon>
        <taxon>Magnoliopsida</taxon>
        <taxon>eudicotyledons</taxon>
        <taxon>Gunneridae</taxon>
        <taxon>Pentapetalae</taxon>
        <taxon>Caryophyllales</taxon>
        <taxon>Caryophyllaceae</taxon>
        <taxon>Caryophylleae</taxon>
        <taxon>Saponaria</taxon>
    </lineage>
</organism>
<evidence type="ECO:0000256" key="6">
    <source>
        <dbReference type="ARBA" id="ARBA00023136"/>
    </source>
</evidence>
<keyword evidence="6 7" id="KW-0472">Membrane</keyword>
<keyword evidence="7" id="KW-0186">Copper</keyword>
<evidence type="ECO:0000256" key="4">
    <source>
        <dbReference type="ARBA" id="ARBA00022796"/>
    </source>
</evidence>
<dbReference type="Proteomes" id="UP001443914">
    <property type="component" value="Unassembled WGS sequence"/>
</dbReference>
<keyword evidence="3 7" id="KW-0812">Transmembrane</keyword>
<feature type="transmembrane region" description="Helical" evidence="7">
    <location>
        <begin position="24"/>
        <end position="44"/>
    </location>
</feature>
<keyword evidence="5 7" id="KW-1133">Transmembrane helix</keyword>
<keyword evidence="9" id="KW-1185">Reference proteome</keyword>
<sequence length="141" mass="16297">MMHMTFYWGTKVTILFNWWKIESWPSYTISLLVCFIIAAFYHFMEDRRLSFLAMGIKLEARPSINTPFIPRTGPRVTRPARFATSVLFGVNSFIAYMLMLAVMSFNWGVLIAIVLGFCVGYFLFRAKEYEALIVEDTCACS</sequence>
<evidence type="ECO:0000313" key="9">
    <source>
        <dbReference type="Proteomes" id="UP001443914"/>
    </source>
</evidence>
<proteinExistence type="inferred from homology"/>
<keyword evidence="4 7" id="KW-0187">Copper transport</keyword>
<keyword evidence="7" id="KW-0813">Transport</keyword>
<gene>
    <name evidence="8" type="ORF">RND81_12G051300</name>
</gene>
<dbReference type="InterPro" id="IPR007274">
    <property type="entry name" value="Cop_transporter"/>
</dbReference>
<comment type="similarity">
    <text evidence="2 7">Belongs to the copper transporter (Ctr) (TC 1.A.56) family. SLC31A subfamily.</text>
</comment>
<accession>A0AAW1H5I1</accession>
<evidence type="ECO:0000256" key="1">
    <source>
        <dbReference type="ARBA" id="ARBA00004141"/>
    </source>
</evidence>
<dbReference type="Pfam" id="PF04145">
    <property type="entry name" value="Ctr"/>
    <property type="match status" value="1"/>
</dbReference>
<comment type="caution">
    <text evidence="8">The sequence shown here is derived from an EMBL/GenBank/DDBJ whole genome shotgun (WGS) entry which is preliminary data.</text>
</comment>
<evidence type="ECO:0000313" key="8">
    <source>
        <dbReference type="EMBL" id="KAK9671743.1"/>
    </source>
</evidence>
<evidence type="ECO:0000256" key="7">
    <source>
        <dbReference type="RuleBase" id="RU367022"/>
    </source>
</evidence>
<evidence type="ECO:0000256" key="5">
    <source>
        <dbReference type="ARBA" id="ARBA00022989"/>
    </source>
</evidence>
<keyword evidence="7" id="KW-0406">Ion transport</keyword>
<feature type="transmembrane region" description="Helical" evidence="7">
    <location>
        <begin position="80"/>
        <end position="99"/>
    </location>
</feature>
<comment type="subcellular location">
    <subcellularLocation>
        <location evidence="1 7">Membrane</location>
        <topology evidence="1 7">Multi-pass membrane protein</topology>
    </subcellularLocation>
</comment>
<name>A0AAW1H5I1_SAPOF</name>
<dbReference type="PANTHER" id="PTHR12483:SF27">
    <property type="entry name" value="COPPER TRANSPORT PROTEIN CTR1"/>
    <property type="match status" value="1"/>
</dbReference>
<protein>
    <recommendedName>
        <fullName evidence="7">Copper transport protein</fullName>
    </recommendedName>
</protein>
<dbReference type="AlphaFoldDB" id="A0AAW1H5I1"/>
<evidence type="ECO:0000256" key="2">
    <source>
        <dbReference type="ARBA" id="ARBA00006921"/>
    </source>
</evidence>
<feature type="transmembrane region" description="Helical" evidence="7">
    <location>
        <begin position="105"/>
        <end position="124"/>
    </location>
</feature>
<evidence type="ECO:0000256" key="3">
    <source>
        <dbReference type="ARBA" id="ARBA00022692"/>
    </source>
</evidence>
<dbReference type="GO" id="GO:0005375">
    <property type="term" value="F:copper ion transmembrane transporter activity"/>
    <property type="evidence" value="ECO:0007669"/>
    <property type="project" value="UniProtKB-UniRule"/>
</dbReference>